<dbReference type="NCBIfam" id="TIGR00621">
    <property type="entry name" value="ssb"/>
    <property type="match status" value="1"/>
</dbReference>
<dbReference type="SUPFAM" id="SSF50249">
    <property type="entry name" value="Nucleic acid-binding proteins"/>
    <property type="match status" value="1"/>
</dbReference>
<dbReference type="InterPro" id="IPR000424">
    <property type="entry name" value="Primosome_PriB/ssb"/>
</dbReference>
<protein>
    <recommendedName>
        <fullName evidence="2 3">Single-stranded DNA-binding protein</fullName>
        <shortName evidence="2">SSB</shortName>
    </recommendedName>
</protein>
<dbReference type="PROSITE" id="PS50935">
    <property type="entry name" value="SSB"/>
    <property type="match status" value="1"/>
</dbReference>
<dbReference type="GO" id="GO:0009295">
    <property type="term" value="C:nucleoid"/>
    <property type="evidence" value="ECO:0007669"/>
    <property type="project" value="TreeGrafter"/>
</dbReference>
<feature type="short sequence motif" description="Important for interaction with partner proteins" evidence="2">
    <location>
        <begin position="193"/>
        <end position="198"/>
    </location>
</feature>
<sequence>MLNSVALTGRLTRDVDLRYTQSGTAVGSFTLAVDRQFRSANGERETDFINCVIWRKSAENFANFTKKGSMVGVEGHIQTRTYDNAQGQKVYVTEVVVENFALLESRATTQQRPSEAANPAGQGNQNYGGGQQFGNNQPQNPPSFGSQGAPNNASSSNPGQNPAASQNQGGNSAANPANPDPFANNGKPIDISDDDLPF</sequence>
<dbReference type="PANTHER" id="PTHR10302">
    <property type="entry name" value="SINGLE-STRANDED DNA-BINDING PROTEIN"/>
    <property type="match status" value="1"/>
</dbReference>
<evidence type="ECO:0000256" key="3">
    <source>
        <dbReference type="RuleBase" id="RU000524"/>
    </source>
</evidence>
<dbReference type="EMBL" id="PKQJ01000003">
    <property type="protein sequence ID" value="PLC47160.1"/>
    <property type="molecule type" value="Genomic_DNA"/>
</dbReference>
<keyword evidence="1 2" id="KW-0238">DNA-binding</keyword>
<reference evidence="5 6" key="1">
    <citation type="journal article" date="2018" name="Genome Announc.">
        <title>Draft Genome Sequence of Lactobacillus paracasei DUP 13076, Which Exhibits Potent Antipathogenic Effects against Salmonella enterica Serovars Enteritidis, Typhimurium, and Heidelberg.</title>
        <authorList>
            <person name="Muyyarikkandy M.S."/>
            <person name="Alqahtani F.H."/>
            <person name="Mandoiu I."/>
            <person name="Amalaradjou M.A."/>
        </authorList>
    </citation>
    <scope>NUCLEOTIDE SEQUENCE [LARGE SCALE GENOMIC DNA]</scope>
    <source>
        <strain evidence="5 6">DUP 13076</strain>
    </source>
</reference>
<dbReference type="GO" id="GO:0006260">
    <property type="term" value="P:DNA replication"/>
    <property type="evidence" value="ECO:0007669"/>
    <property type="project" value="UniProtKB-UniRule"/>
</dbReference>
<keyword evidence="2" id="KW-0227">DNA damage</keyword>
<evidence type="ECO:0000256" key="4">
    <source>
        <dbReference type="SAM" id="MobiDB-lite"/>
    </source>
</evidence>
<proteinExistence type="inferred from homology"/>
<evidence type="ECO:0000313" key="6">
    <source>
        <dbReference type="Proteomes" id="UP000234512"/>
    </source>
</evidence>
<evidence type="ECO:0000256" key="2">
    <source>
        <dbReference type="HAMAP-Rule" id="MF_00984"/>
    </source>
</evidence>
<feature type="compositionally biased region" description="Polar residues" evidence="4">
    <location>
        <begin position="149"/>
        <end position="166"/>
    </location>
</feature>
<keyword evidence="2" id="KW-0235">DNA replication</keyword>
<feature type="region of interest" description="Disordered" evidence="4">
    <location>
        <begin position="107"/>
        <end position="198"/>
    </location>
</feature>
<dbReference type="RefSeq" id="WP_012490752.1">
    <property type="nucleotide sequence ID" value="NC_010999.1"/>
</dbReference>
<comment type="caution">
    <text evidence="5">The sequence shown here is derived from an EMBL/GenBank/DDBJ whole genome shotgun (WGS) entry which is preliminary data.</text>
</comment>
<comment type="caution">
    <text evidence="2">Lacks conserved residue(s) required for the propagation of feature annotation.</text>
</comment>
<keyword evidence="2" id="KW-0233">DNA recombination</keyword>
<accession>K0N1C2</accession>
<dbReference type="CDD" id="cd04496">
    <property type="entry name" value="SSB_OBF"/>
    <property type="match status" value="1"/>
</dbReference>
<dbReference type="GO" id="GO:0006310">
    <property type="term" value="P:DNA recombination"/>
    <property type="evidence" value="ECO:0007669"/>
    <property type="project" value="UniProtKB-UniRule"/>
</dbReference>
<feature type="compositionally biased region" description="Low complexity" evidence="4">
    <location>
        <begin position="167"/>
        <end position="186"/>
    </location>
</feature>
<dbReference type="PANTHER" id="PTHR10302:SF27">
    <property type="entry name" value="SINGLE-STRANDED DNA-BINDING PROTEIN"/>
    <property type="match status" value="1"/>
</dbReference>
<comment type="function">
    <text evidence="2">Plays an important role in DNA replication, recombination and repair. Binds to ssDNA and to an array of partner proteins to recruit them to their sites of action during DNA metabolism.</text>
</comment>
<dbReference type="GO" id="GO:0003697">
    <property type="term" value="F:single-stranded DNA binding"/>
    <property type="evidence" value="ECO:0007669"/>
    <property type="project" value="UniProtKB-UniRule"/>
</dbReference>
<comment type="subunit">
    <text evidence="2">Homotetramer.</text>
</comment>
<organism evidence="5 6">
    <name type="scientific">Lacticaseibacillus paracasei</name>
    <name type="common">Lactobacillus paracasei</name>
    <dbReference type="NCBI Taxonomy" id="1597"/>
    <lineage>
        <taxon>Bacteria</taxon>
        <taxon>Bacillati</taxon>
        <taxon>Bacillota</taxon>
        <taxon>Bacilli</taxon>
        <taxon>Lactobacillales</taxon>
        <taxon>Lactobacillaceae</taxon>
        <taxon>Lacticaseibacillus</taxon>
    </lineage>
</organism>
<dbReference type="HAMAP" id="MF_00984">
    <property type="entry name" value="SSB"/>
    <property type="match status" value="1"/>
</dbReference>
<dbReference type="InterPro" id="IPR011344">
    <property type="entry name" value="ssDNA-bd"/>
</dbReference>
<feature type="compositionally biased region" description="Low complexity" evidence="4">
    <location>
        <begin position="133"/>
        <end position="148"/>
    </location>
</feature>
<dbReference type="Gene3D" id="2.40.50.140">
    <property type="entry name" value="Nucleic acid-binding proteins"/>
    <property type="match status" value="1"/>
</dbReference>
<keyword evidence="2" id="KW-0234">DNA repair</keyword>
<dbReference type="KEGG" id="lce:LC2W_0012"/>
<accession>A0A5Q8BLN6</accession>
<evidence type="ECO:0000313" key="5">
    <source>
        <dbReference type="EMBL" id="PLC47160.1"/>
    </source>
</evidence>
<evidence type="ECO:0000256" key="1">
    <source>
        <dbReference type="ARBA" id="ARBA00023125"/>
    </source>
</evidence>
<dbReference type="GO" id="GO:0006281">
    <property type="term" value="P:DNA repair"/>
    <property type="evidence" value="ECO:0007669"/>
    <property type="project" value="UniProtKB-UniRule"/>
</dbReference>
<gene>
    <name evidence="5" type="ORF">C0Q90_04430</name>
</gene>
<dbReference type="InterPro" id="IPR012340">
    <property type="entry name" value="NA-bd_OB-fold"/>
</dbReference>
<dbReference type="AlphaFoldDB" id="A0A5Q8BLN6"/>
<dbReference type="Pfam" id="PF00436">
    <property type="entry name" value="SSB"/>
    <property type="match status" value="1"/>
</dbReference>
<dbReference type="KEGG" id="lcs:LCBD_0010"/>
<dbReference type="Proteomes" id="UP000234512">
    <property type="component" value="Unassembled WGS sequence"/>
</dbReference>
<name>A0A5Q8BLN6_LACPA</name>